<protein>
    <submittedName>
        <fullName evidence="2">Uncharacterized protein</fullName>
    </submittedName>
</protein>
<dbReference type="SUPFAM" id="SSF53850">
    <property type="entry name" value="Periplasmic binding protein-like II"/>
    <property type="match status" value="1"/>
</dbReference>
<dbReference type="Gene3D" id="3.40.190.10">
    <property type="entry name" value="Periplasmic binding protein-like II"/>
    <property type="match status" value="2"/>
</dbReference>
<reference evidence="2 3" key="1">
    <citation type="submission" date="2018-04" db="EMBL/GenBank/DDBJ databases">
        <title>Massilia violaceinigra sp. nov., a novel purple-pigmented bacterium isolated from Tianshan glacier, Xinjiang, China.</title>
        <authorList>
            <person name="Wang H."/>
        </authorList>
    </citation>
    <scope>NUCLEOTIDE SEQUENCE [LARGE SCALE GENOMIC DNA]</scope>
    <source>
        <strain evidence="2 3">B448-2</strain>
    </source>
</reference>
<evidence type="ECO:0000313" key="3">
    <source>
        <dbReference type="Proteomes" id="UP000241421"/>
    </source>
</evidence>
<keyword evidence="1" id="KW-0732">Signal</keyword>
<comment type="caution">
    <text evidence="2">The sequence shown here is derived from an EMBL/GenBank/DDBJ whole genome shotgun (WGS) entry which is preliminary data.</text>
</comment>
<proteinExistence type="predicted"/>
<dbReference type="OrthoDB" id="8752341at2"/>
<feature type="signal peptide" evidence="1">
    <location>
        <begin position="1"/>
        <end position="39"/>
    </location>
</feature>
<dbReference type="EMBL" id="PXWF02000020">
    <property type="protein sequence ID" value="PWF55508.1"/>
    <property type="molecule type" value="Genomic_DNA"/>
</dbReference>
<evidence type="ECO:0000256" key="1">
    <source>
        <dbReference type="SAM" id="SignalP"/>
    </source>
</evidence>
<gene>
    <name evidence="2" type="ORF">C7C56_001435</name>
</gene>
<organism evidence="2 3">
    <name type="scientific">Massilia glaciei</name>
    <dbReference type="NCBI Taxonomy" id="1524097"/>
    <lineage>
        <taxon>Bacteria</taxon>
        <taxon>Pseudomonadati</taxon>
        <taxon>Pseudomonadota</taxon>
        <taxon>Betaproteobacteria</taxon>
        <taxon>Burkholderiales</taxon>
        <taxon>Oxalobacteraceae</taxon>
        <taxon>Telluria group</taxon>
        <taxon>Massilia</taxon>
    </lineage>
</organism>
<sequence length="280" mass="30217">MQAAHVRIEATALPPHRRAGLRLLVAGALAAALCAGAHAAQPVPPAKAAPEVVTVGVFTIAPYVIASRDGAQGALIAFFDREIAPRMGVRFKWEMPTTVARLEQSLASDSIAFTPLLIRTKAREDAGIVFVGDKLISFEPCIAVLPGSPLNKITSQADLAGMTIGWVRAGVVPTFMLDKRIKLELAGVIDWERTNIAKLAAGQLQGVYFSDRITPQYYGRQNGVGLKLLRLPTPPLALHSAFSPGAPTHLRERYRKAVRTAFANGRFESYMHQALALPPR</sequence>
<dbReference type="RefSeq" id="WP_109246548.1">
    <property type="nucleotide sequence ID" value="NZ_PXWF02000020.1"/>
</dbReference>
<evidence type="ECO:0000313" key="2">
    <source>
        <dbReference type="EMBL" id="PWF55508.1"/>
    </source>
</evidence>
<dbReference type="Proteomes" id="UP000241421">
    <property type="component" value="Unassembled WGS sequence"/>
</dbReference>
<feature type="chain" id="PRO_5015694699" evidence="1">
    <location>
        <begin position="40"/>
        <end position="280"/>
    </location>
</feature>
<keyword evidence="3" id="KW-1185">Reference proteome</keyword>
<accession>A0A2U2I6W1</accession>
<name>A0A2U2I6W1_9BURK</name>
<dbReference type="AlphaFoldDB" id="A0A2U2I6W1"/>